<evidence type="ECO:0000256" key="11">
    <source>
        <dbReference type="ARBA" id="ARBA00023239"/>
    </source>
</evidence>
<dbReference type="HAMAP" id="MF_03183">
    <property type="entry name" value="Endonuclease_III_Nth"/>
    <property type="match status" value="1"/>
</dbReference>
<dbReference type="SUPFAM" id="SSF48150">
    <property type="entry name" value="DNA-glycosylase"/>
    <property type="match status" value="1"/>
</dbReference>
<evidence type="ECO:0000256" key="1">
    <source>
        <dbReference type="ARBA" id="ARBA00001966"/>
    </source>
</evidence>
<evidence type="ECO:0000313" key="17">
    <source>
        <dbReference type="EMBL" id="KAL2912056.1"/>
    </source>
</evidence>
<evidence type="ECO:0000256" key="9">
    <source>
        <dbReference type="ARBA" id="ARBA00023014"/>
    </source>
</evidence>
<evidence type="ECO:0000256" key="7">
    <source>
        <dbReference type="ARBA" id="ARBA00022946"/>
    </source>
</evidence>
<dbReference type="EC" id="4.2.99.18" evidence="14"/>
<keyword evidence="7" id="KW-0809">Transit peptide</keyword>
<comment type="cofactor">
    <cofactor evidence="1">
        <name>[4Fe-4S] cluster</name>
        <dbReference type="ChEBI" id="CHEBI:49883"/>
    </cofactor>
</comment>
<evidence type="ECO:0000256" key="2">
    <source>
        <dbReference type="ARBA" id="ARBA00008343"/>
    </source>
</evidence>
<feature type="domain" description="HhH-GPD" evidence="16">
    <location>
        <begin position="147"/>
        <end position="299"/>
    </location>
</feature>
<keyword evidence="14" id="KW-0496">Mitochondrion</keyword>
<keyword evidence="8" id="KW-0408">Iron</keyword>
<keyword evidence="9" id="KW-0411">Iron-sulfur</keyword>
<evidence type="ECO:0000256" key="3">
    <source>
        <dbReference type="ARBA" id="ARBA00022485"/>
    </source>
</evidence>
<dbReference type="Gene3D" id="1.10.340.30">
    <property type="entry name" value="Hypothetical protein, domain 2"/>
    <property type="match status" value="1"/>
</dbReference>
<proteinExistence type="inferred from homology"/>
<sequence length="326" mass="35350">MRPVRAAAAVRRSTRRLATSAAAAVKREDAAAVVKLEDAAAGDNDLVAVKREHIEINYDPPAAIATSASGRQVKHEDTGAEDAKADDAACSVPDKRQPPHWREVLDGIRAMRAQRRAPVDDMGCSQVADRAAEPHVFRYQTLVALQLSSQTKDPVTAAAVASLRSHKPGGLTIDSVLAMTDAELDAHICKVGFHNRKTVYLKQTAQILKDRFGGDIPRTVDDLMALPGVGPKMAHLTMQAAWGVTEGIGVDTHVHRISHRLGWTKRLATPEHTRKELEDWLPRPLWAEINHLLVGFGQTVCVPIGPRCGECAVAALCPKVGTRRGR</sequence>
<comment type="subcellular location">
    <subcellularLocation>
        <location evidence="14">Nucleus</location>
    </subcellularLocation>
    <subcellularLocation>
        <location evidence="14">Mitochondrion</location>
    </subcellularLocation>
</comment>
<evidence type="ECO:0000256" key="5">
    <source>
        <dbReference type="ARBA" id="ARBA00022763"/>
    </source>
</evidence>
<comment type="function">
    <text evidence="14">Bifunctional DNA N-glycosylase with associated apurinic/apyrimidinic (AP) lyase function that catalyzes the first step in base excision repair (BER), the primary repair pathway for the repair of oxidative DNA damage. The DNA N-glycosylase activity releases the damaged DNA base from DNA by cleaving the N-glycosidic bond, leaving an AP site. The AP lyase activity cleaves the phosphodiester bond 3' to the AP site by a beta-elimination. Primarily recognizes and repairs oxidative base damage of pyrimidines.</text>
</comment>
<name>A0ABR4MXR8_9FUNG</name>
<comment type="caution">
    <text evidence="17">The sequence shown here is derived from an EMBL/GenBank/DDBJ whole genome shotgun (WGS) entry which is preliminary data.</text>
</comment>
<evidence type="ECO:0000256" key="15">
    <source>
        <dbReference type="SAM" id="MobiDB-lite"/>
    </source>
</evidence>
<comment type="similarity">
    <text evidence="2 14">Belongs to the Nth/MutY family.</text>
</comment>
<evidence type="ECO:0000313" key="18">
    <source>
        <dbReference type="Proteomes" id="UP001527925"/>
    </source>
</evidence>
<dbReference type="PANTHER" id="PTHR43286:SF1">
    <property type="entry name" value="ENDONUCLEASE III-LIKE PROTEIN 1"/>
    <property type="match status" value="1"/>
</dbReference>
<dbReference type="EC" id="3.2.2.-" evidence="14"/>
<dbReference type="Pfam" id="PF00730">
    <property type="entry name" value="HhH-GPD"/>
    <property type="match status" value="1"/>
</dbReference>
<keyword evidence="11 14" id="KW-0456">Lyase</keyword>
<keyword evidence="18" id="KW-1185">Reference proteome</keyword>
<dbReference type="GO" id="GO:0140078">
    <property type="term" value="F:class I DNA-(apurinic or apyrimidinic site) endonuclease activity"/>
    <property type="evidence" value="ECO:0007669"/>
    <property type="project" value="UniProtKB-EC"/>
</dbReference>
<evidence type="ECO:0000256" key="12">
    <source>
        <dbReference type="ARBA" id="ARBA00023295"/>
    </source>
</evidence>
<evidence type="ECO:0000256" key="6">
    <source>
        <dbReference type="ARBA" id="ARBA00022801"/>
    </source>
</evidence>
<keyword evidence="10 14" id="KW-0234">DNA repair</keyword>
<evidence type="ECO:0000256" key="4">
    <source>
        <dbReference type="ARBA" id="ARBA00022723"/>
    </source>
</evidence>
<keyword evidence="3" id="KW-0004">4Fe-4S</keyword>
<dbReference type="Pfam" id="PF00633">
    <property type="entry name" value="HHH"/>
    <property type="match status" value="1"/>
</dbReference>
<keyword evidence="14" id="KW-0539">Nucleus</keyword>
<dbReference type="InterPro" id="IPR011257">
    <property type="entry name" value="DNA_glycosylase"/>
</dbReference>
<dbReference type="InterPro" id="IPR003651">
    <property type="entry name" value="Endonuclease3_FeS-loop_motif"/>
</dbReference>
<evidence type="ECO:0000256" key="8">
    <source>
        <dbReference type="ARBA" id="ARBA00023004"/>
    </source>
</evidence>
<evidence type="ECO:0000256" key="10">
    <source>
        <dbReference type="ARBA" id="ARBA00023204"/>
    </source>
</evidence>
<dbReference type="SMART" id="SM00478">
    <property type="entry name" value="ENDO3c"/>
    <property type="match status" value="1"/>
</dbReference>
<organism evidence="17 18">
    <name type="scientific">Polyrhizophydium stewartii</name>
    <dbReference type="NCBI Taxonomy" id="2732419"/>
    <lineage>
        <taxon>Eukaryota</taxon>
        <taxon>Fungi</taxon>
        <taxon>Fungi incertae sedis</taxon>
        <taxon>Chytridiomycota</taxon>
        <taxon>Chytridiomycota incertae sedis</taxon>
        <taxon>Chytridiomycetes</taxon>
        <taxon>Rhizophydiales</taxon>
        <taxon>Rhizophydiales incertae sedis</taxon>
        <taxon>Polyrhizophydium</taxon>
    </lineage>
</organism>
<evidence type="ECO:0000256" key="14">
    <source>
        <dbReference type="HAMAP-Rule" id="MF_03183"/>
    </source>
</evidence>
<keyword evidence="12 14" id="KW-0326">Glycosidase</keyword>
<evidence type="ECO:0000259" key="16">
    <source>
        <dbReference type="SMART" id="SM00478"/>
    </source>
</evidence>
<dbReference type="CDD" id="cd00056">
    <property type="entry name" value="ENDO3c"/>
    <property type="match status" value="1"/>
</dbReference>
<evidence type="ECO:0000256" key="13">
    <source>
        <dbReference type="ARBA" id="ARBA00044632"/>
    </source>
</evidence>
<dbReference type="SMART" id="SM00525">
    <property type="entry name" value="FES"/>
    <property type="match status" value="1"/>
</dbReference>
<comment type="caution">
    <text evidence="14">Lacks conserved residue(s) required for the propagation of feature annotation.</text>
</comment>
<gene>
    <name evidence="17" type="primary">NTH1_3</name>
    <name evidence="14" type="synonym">NTH1</name>
    <name evidence="17" type="ORF">HK105_208485</name>
</gene>
<accession>A0ABR4MXR8</accession>
<keyword evidence="5 14" id="KW-0227">DNA damage</keyword>
<dbReference type="InterPro" id="IPR030841">
    <property type="entry name" value="NTH1"/>
</dbReference>
<comment type="catalytic activity">
    <reaction evidence="13 14">
        <text>2'-deoxyribonucleotide-(2'-deoxyribose 5'-phosphate)-2'-deoxyribonucleotide-DNA = a 3'-end 2'-deoxyribonucleotide-(2,3-dehydro-2,3-deoxyribose 5'-phosphate)-DNA + a 5'-end 5'-phospho-2'-deoxyribonucleoside-DNA + H(+)</text>
        <dbReference type="Rhea" id="RHEA:66592"/>
        <dbReference type="Rhea" id="RHEA-COMP:13180"/>
        <dbReference type="Rhea" id="RHEA-COMP:16897"/>
        <dbReference type="Rhea" id="RHEA-COMP:17067"/>
        <dbReference type="ChEBI" id="CHEBI:15378"/>
        <dbReference type="ChEBI" id="CHEBI:136412"/>
        <dbReference type="ChEBI" id="CHEBI:157695"/>
        <dbReference type="ChEBI" id="CHEBI:167181"/>
        <dbReference type="EC" id="4.2.99.18"/>
    </reaction>
</comment>
<dbReference type="InterPro" id="IPR000445">
    <property type="entry name" value="HhH_motif"/>
</dbReference>
<dbReference type="PROSITE" id="PS01155">
    <property type="entry name" value="ENDONUCLEASE_III_2"/>
    <property type="match status" value="1"/>
</dbReference>
<protein>
    <recommendedName>
        <fullName evidence="14">Endonuclease III homolog</fullName>
        <ecNumber evidence="14">3.2.2.-</ecNumber>
        <ecNumber evidence="14">4.2.99.18</ecNumber>
    </recommendedName>
    <alternativeName>
        <fullName evidence="14">Bifunctional DNA N-glycosylase/DNA-(apurinic or apyrimidinic site) lyase</fullName>
        <shortName evidence="14">DNA glycosylase/AP lyase</shortName>
    </alternativeName>
</protein>
<keyword evidence="4" id="KW-0479">Metal-binding</keyword>
<dbReference type="InterPro" id="IPR004036">
    <property type="entry name" value="Endonuclease-III-like_CS2"/>
</dbReference>
<dbReference type="InterPro" id="IPR023170">
    <property type="entry name" value="HhH_base_excis_C"/>
</dbReference>
<dbReference type="PANTHER" id="PTHR43286">
    <property type="entry name" value="ENDONUCLEASE III-LIKE PROTEIN 1"/>
    <property type="match status" value="1"/>
</dbReference>
<keyword evidence="6 14" id="KW-0378">Hydrolase</keyword>
<dbReference type="EMBL" id="JADGIZ020000078">
    <property type="protein sequence ID" value="KAL2912056.1"/>
    <property type="molecule type" value="Genomic_DNA"/>
</dbReference>
<reference evidence="17 18" key="1">
    <citation type="submission" date="2023-09" db="EMBL/GenBank/DDBJ databases">
        <title>Pangenome analysis of Batrachochytrium dendrobatidis and related Chytrids.</title>
        <authorList>
            <person name="Yacoub M.N."/>
            <person name="Stajich J.E."/>
            <person name="James T.Y."/>
        </authorList>
    </citation>
    <scope>NUCLEOTIDE SEQUENCE [LARGE SCALE GENOMIC DNA]</scope>
    <source>
        <strain evidence="17 18">JEL0888</strain>
    </source>
</reference>
<feature type="region of interest" description="Disordered" evidence="15">
    <location>
        <begin position="76"/>
        <end position="99"/>
    </location>
</feature>
<dbReference type="InterPro" id="IPR003265">
    <property type="entry name" value="HhH-GPD_domain"/>
</dbReference>
<dbReference type="Gene3D" id="1.10.1670.10">
    <property type="entry name" value="Helix-hairpin-Helix base-excision DNA repair enzymes (C-terminal)"/>
    <property type="match status" value="1"/>
</dbReference>
<dbReference type="Proteomes" id="UP001527925">
    <property type="component" value="Unassembled WGS sequence"/>
</dbReference>